<gene>
    <name evidence="2" type="ORF">DPMN_086563</name>
</gene>
<sequence length="618" mass="71648">MSRSAKLTDHLYRQVLEKSELCDVTVTFGDHVMGAHWGVLVQCSYFRAMYNSGMKERREGIIHIVTKGDNGCVTLEECAIDAAIRYLYTGIITLSFVEVYDILRVADYFRIAGLKQVCNRFLSNLKWEPQNCIDICYMAKQYHLDLTRKLMKYITRDILNVLEHDCNINYITNEIILEVAKIAKEIQMSTELQFNAFHKWLCFDDKARTETFVKLFRSLSLEHTTHEFFDSLDCDLVQSLSDCRDHYMKTKQKSLRERLRNSSKSCDVVLMVAEVDDDYVSDETNTCCIFAYMTDYKRWSILAAFPEELDHEDVKMFLTFDKTCNILYVYRDVEPIYPQAGIIHIGIHKYDLTTKTWHACTLNMKTPNGIVIQNIGCTNGKLCFVATCIKSQTVKLLVFGKKDKEVVLFNLQRSIYADVYTKMCSFENQYVVVLCYIVREESEKEVKIAVYNLHSNKIKRIRNIPQAIQNPDDFYEMEEFLIETKEGIIISKVNCSYYKSLNIKTGRCSTINKVVLPRELITSNNHEHDADIDFPFGIVSCTGLNTVAIHERALDRLCIFDVLTQTLNEEQSLPFGIPYGQMLHTKLPSDCLTCFYECTHCKFKIETAEEKQDDCKII</sequence>
<dbReference type="InterPro" id="IPR000210">
    <property type="entry name" value="BTB/POZ_dom"/>
</dbReference>
<name>A0A9D4QW33_DREPO</name>
<dbReference type="CDD" id="cd18186">
    <property type="entry name" value="BTB_POZ_ZBTB_KLHL-like"/>
    <property type="match status" value="1"/>
</dbReference>
<evidence type="ECO:0000259" key="1">
    <source>
        <dbReference type="PROSITE" id="PS50097"/>
    </source>
</evidence>
<dbReference type="OrthoDB" id="19132at2759"/>
<feature type="domain" description="BTB" evidence="1">
    <location>
        <begin position="22"/>
        <end position="96"/>
    </location>
</feature>
<reference evidence="2" key="2">
    <citation type="submission" date="2020-11" db="EMBL/GenBank/DDBJ databases">
        <authorList>
            <person name="McCartney M.A."/>
            <person name="Auch B."/>
            <person name="Kono T."/>
            <person name="Mallez S."/>
            <person name="Becker A."/>
            <person name="Gohl D.M."/>
            <person name="Silverstein K.A.T."/>
            <person name="Koren S."/>
            <person name="Bechman K.B."/>
            <person name="Herman A."/>
            <person name="Abrahante J.E."/>
            <person name="Garbe J."/>
        </authorList>
    </citation>
    <scope>NUCLEOTIDE SEQUENCE</scope>
    <source>
        <strain evidence="2">Duluth1</strain>
        <tissue evidence="2">Whole animal</tissue>
    </source>
</reference>
<dbReference type="Proteomes" id="UP000828390">
    <property type="component" value="Unassembled WGS sequence"/>
</dbReference>
<dbReference type="AlphaFoldDB" id="A0A9D4QW33"/>
<reference evidence="2" key="1">
    <citation type="journal article" date="2019" name="bioRxiv">
        <title>The Genome of the Zebra Mussel, Dreissena polymorpha: A Resource for Invasive Species Research.</title>
        <authorList>
            <person name="McCartney M.A."/>
            <person name="Auch B."/>
            <person name="Kono T."/>
            <person name="Mallez S."/>
            <person name="Zhang Y."/>
            <person name="Obille A."/>
            <person name="Becker A."/>
            <person name="Abrahante J.E."/>
            <person name="Garbe J."/>
            <person name="Badalamenti J.P."/>
            <person name="Herman A."/>
            <person name="Mangelson H."/>
            <person name="Liachko I."/>
            <person name="Sullivan S."/>
            <person name="Sone E.D."/>
            <person name="Koren S."/>
            <person name="Silverstein K.A.T."/>
            <person name="Beckman K.B."/>
            <person name="Gohl D.M."/>
        </authorList>
    </citation>
    <scope>NUCLEOTIDE SEQUENCE</scope>
    <source>
        <strain evidence="2">Duluth1</strain>
        <tissue evidence="2">Whole animal</tissue>
    </source>
</reference>
<dbReference type="PANTHER" id="PTHR45632:SF30">
    <property type="entry name" value="BTB DOMAIN-CONTAINING PROTEIN"/>
    <property type="match status" value="1"/>
</dbReference>
<dbReference type="PANTHER" id="PTHR45632">
    <property type="entry name" value="LD33804P"/>
    <property type="match status" value="1"/>
</dbReference>
<evidence type="ECO:0000313" key="3">
    <source>
        <dbReference type="Proteomes" id="UP000828390"/>
    </source>
</evidence>
<dbReference type="InterPro" id="IPR011333">
    <property type="entry name" value="SKP1/BTB/POZ_sf"/>
</dbReference>
<dbReference type="PROSITE" id="PS50097">
    <property type="entry name" value="BTB"/>
    <property type="match status" value="1"/>
</dbReference>
<dbReference type="SMART" id="SM00225">
    <property type="entry name" value="BTB"/>
    <property type="match status" value="1"/>
</dbReference>
<comment type="caution">
    <text evidence="2">The sequence shown here is derived from an EMBL/GenBank/DDBJ whole genome shotgun (WGS) entry which is preliminary data.</text>
</comment>
<organism evidence="2 3">
    <name type="scientific">Dreissena polymorpha</name>
    <name type="common">Zebra mussel</name>
    <name type="synonym">Mytilus polymorpha</name>
    <dbReference type="NCBI Taxonomy" id="45954"/>
    <lineage>
        <taxon>Eukaryota</taxon>
        <taxon>Metazoa</taxon>
        <taxon>Spiralia</taxon>
        <taxon>Lophotrochozoa</taxon>
        <taxon>Mollusca</taxon>
        <taxon>Bivalvia</taxon>
        <taxon>Autobranchia</taxon>
        <taxon>Heteroconchia</taxon>
        <taxon>Euheterodonta</taxon>
        <taxon>Imparidentia</taxon>
        <taxon>Neoheterodontei</taxon>
        <taxon>Myida</taxon>
        <taxon>Dreissenoidea</taxon>
        <taxon>Dreissenidae</taxon>
        <taxon>Dreissena</taxon>
    </lineage>
</organism>
<accession>A0A9D4QW33</accession>
<dbReference type="EMBL" id="JAIWYP010000003">
    <property type="protein sequence ID" value="KAH3844305.1"/>
    <property type="molecule type" value="Genomic_DNA"/>
</dbReference>
<protein>
    <recommendedName>
        <fullName evidence="1">BTB domain-containing protein</fullName>
    </recommendedName>
</protein>
<evidence type="ECO:0000313" key="2">
    <source>
        <dbReference type="EMBL" id="KAH3844305.1"/>
    </source>
</evidence>
<keyword evidence="3" id="KW-1185">Reference proteome</keyword>
<dbReference type="SUPFAM" id="SSF54695">
    <property type="entry name" value="POZ domain"/>
    <property type="match status" value="1"/>
</dbReference>
<dbReference type="Gene3D" id="3.30.710.10">
    <property type="entry name" value="Potassium Channel Kv1.1, Chain A"/>
    <property type="match status" value="1"/>
</dbReference>
<proteinExistence type="predicted"/>
<dbReference type="Pfam" id="PF00651">
    <property type="entry name" value="BTB"/>
    <property type="match status" value="1"/>
</dbReference>